<dbReference type="Gene3D" id="3.10.10.10">
    <property type="entry name" value="HIV Type 1 Reverse Transcriptase, subunit A, domain 1"/>
    <property type="match status" value="2"/>
</dbReference>
<feature type="domain" description="Integrase catalytic" evidence="14">
    <location>
        <begin position="377"/>
        <end position="540"/>
    </location>
</feature>
<dbReference type="GO" id="GO:0006310">
    <property type="term" value="P:DNA recombination"/>
    <property type="evidence" value="ECO:0007669"/>
    <property type="project" value="UniProtKB-KW"/>
</dbReference>
<keyword evidence="8" id="KW-0239">DNA-directed DNA polymerase</keyword>
<dbReference type="Pfam" id="PF13976">
    <property type="entry name" value="gag_pre-integrs"/>
    <property type="match status" value="1"/>
</dbReference>
<keyword evidence="6" id="KW-0229">DNA integration</keyword>
<dbReference type="GO" id="GO:0004190">
    <property type="term" value="F:aspartic-type endopeptidase activity"/>
    <property type="evidence" value="ECO:0007669"/>
    <property type="project" value="UniProtKB-KW"/>
</dbReference>
<dbReference type="GO" id="GO:0003677">
    <property type="term" value="F:DNA binding"/>
    <property type="evidence" value="ECO:0007669"/>
    <property type="project" value="UniProtKB-KW"/>
</dbReference>
<keyword evidence="3" id="KW-0064">Aspartyl protease</keyword>
<dbReference type="InterPro" id="IPR036875">
    <property type="entry name" value="Znf_CCHC_sf"/>
</dbReference>
<evidence type="ECO:0000256" key="7">
    <source>
        <dbReference type="ARBA" id="ARBA00022918"/>
    </source>
</evidence>
<dbReference type="InterPro" id="IPR056924">
    <property type="entry name" value="SH3_Tf2-1"/>
</dbReference>
<evidence type="ECO:0000256" key="9">
    <source>
        <dbReference type="ARBA" id="ARBA00023125"/>
    </source>
</evidence>
<dbReference type="PROSITE" id="PS50994">
    <property type="entry name" value="INTEGRASE"/>
    <property type="match status" value="1"/>
</dbReference>
<evidence type="ECO:0000256" key="2">
    <source>
        <dbReference type="ARBA" id="ARBA00022723"/>
    </source>
</evidence>
<dbReference type="InterPro" id="IPR001878">
    <property type="entry name" value="Znf_CCHC"/>
</dbReference>
<evidence type="ECO:0000313" key="15">
    <source>
        <dbReference type="EMBL" id="GEU68077.1"/>
    </source>
</evidence>
<sequence length="1589" mass="182403">MTKPCSSFSANCFNTERHLEDVLIICKFPNVFPEDLPGLPLPRQVEFETELVPGAAPVARAPYRLAPSKMKELAKQLQELSDKGFIRPSSSPWGAPVLFVKKKDGSFCMTRYGHYEIQVMPFGLTNAPVIFVDLMNRNKEEHKEHLRIILELLQKEKLYAKFLKCEFWLDSVKFLDHVINSQGVHVDPAKVEAIKSWTVPKSPTEGEEEEEAFQLLKDKLCSAPILALPKGSEDFVVYCDASLKGYGAVLMQREKYHPGKANVVADALSRKEREKPLRKEDLERMQKQIFEIRTNGIRYHDKRIWLPLHEGLRDLIMHESYKSKYSIHPGSTKMYQNLRRLYWWPNIKADIATYVDQCLTCAKVKAEHMKPSGLLQQPEIPKWKWENVTMDFMTGLPRTLSGYDLIWVIVDRLTKSAHFLPKKKTDSIEKLVELYLKEIVCKHGVPMLVIFDRDSLFTSRFWVSLQKALGTQLDLSTAYHPKMDGQSERSIQTLEDMLRECVINFGGSWDKHLPLVEFSYNNSYHPSIKVAPFVALYGPKCRSPVYWSEVWESQLTGSELRGVIHFGKGGKLSPRFIGLFKVIKRIGPVAYKLELPDKLRGIHDTFHVSNLKRCFVNDDVVITLDEVQLDDKLHFVEEPVEIMDREVKRLKQSQILIVKVRWNSRRGPEFTWECEDLFRSKKSRMKDELEFMRMVLRGLRMYWKHNCMSRSVVIEVRMCLLIIHDRGLIVVLDIGLLDKMASENVPAPAPTRSDDQILPFAAWVPIGKISFVLDLQKKQKNPIFRSLWIFYKTQTSSGHSLPQPQEGLEITPIDQAHHFVSPPSGDAIMNFVNELRYIEAIHFVSRMVMNNLYQPWRAISSMINHCLTGKISGYDRPRYPVLQMLWVQTPGSGISILLAVGTPSTGSGNLYCQWELSPSNLGPEAYDETKYAFDITIRVTNVISLINLRVAFHAINARRLPLAPLVYTLVRPSMKTSSTNNSVFRGFFEKQKLTGPNFIDWYRQLRIVLSIEEKLNYLEQPIPPAPVVPAEIQQNLETLHAHEMLLELKTLFAQQTEQELLQTTRDFHSCKQEERQSVSSYVLKMKGYIDNLERLGNSVTLSLGVSMILIGLRKKFDGFVHNYNMHSLGKTINELHVMLKLHEQTLPKNNALALHAIRAGKVQNVNKHKKSQPQMAARGQNHGKGKNKQAYAPKPKIPSPPKREDPAKDSICHECGETGHWKRNCPRASKKLKPRAFILYVGNGQYEAVEAIGVFYLCLPSGLEIVLNNCHYAPSITRGVISVSRLYEDGFINHFVNNTIHVFRNNMVYFSAIPRDGIFEIDLSNSYTNESSIYVVSNKRAKLDLDSALLWHYCLGHISKKRIEKLQHDGLLDSTDLRAFEKCVSCMSGKMARKPYAHQVERAKDLLGLIHTDVCGPCKIMSRQGASYFVIFTDDFSRYGYVYLLKHKHEVFETFKVFQKEVENQLGYLKETTRYSFYYPPENKVLVSRNAEFLENSLITQEASGSLEDLEIIQEEDKHPSIYTSLNHKKDDVEIDEPQSDIVPSRRSTRARHALDHMCLYIDADEHELGDLGEPANYKVALLDPESEK</sequence>
<evidence type="ECO:0000256" key="1">
    <source>
        <dbReference type="ARBA" id="ARBA00022670"/>
    </source>
</evidence>
<keyword evidence="11" id="KW-0863">Zinc-finger</keyword>
<dbReference type="Gene3D" id="4.10.60.10">
    <property type="entry name" value="Zinc finger, CCHC-type"/>
    <property type="match status" value="1"/>
</dbReference>
<dbReference type="PANTHER" id="PTHR37984">
    <property type="entry name" value="PROTEIN CBG26694"/>
    <property type="match status" value="1"/>
</dbReference>
<dbReference type="InterPro" id="IPR041588">
    <property type="entry name" value="Integrase_H2C2"/>
</dbReference>
<keyword evidence="9" id="KW-0238">DNA-binding</keyword>
<dbReference type="Pfam" id="PF14223">
    <property type="entry name" value="Retrotran_gag_2"/>
    <property type="match status" value="1"/>
</dbReference>
<dbReference type="InterPro" id="IPR001584">
    <property type="entry name" value="Integrase_cat-core"/>
</dbReference>
<dbReference type="Pfam" id="PF00098">
    <property type="entry name" value="zf-CCHC"/>
    <property type="match status" value="1"/>
</dbReference>
<dbReference type="InterPro" id="IPR050951">
    <property type="entry name" value="Retrovirus_Pol_polyprotein"/>
</dbReference>
<dbReference type="InterPro" id="IPR036397">
    <property type="entry name" value="RNaseH_sf"/>
</dbReference>
<keyword evidence="5" id="KW-0460">Magnesium</keyword>
<evidence type="ECO:0000256" key="12">
    <source>
        <dbReference type="SAM" id="MobiDB-lite"/>
    </source>
</evidence>
<keyword evidence="10" id="KW-0233">DNA recombination</keyword>
<dbReference type="GO" id="GO:0006508">
    <property type="term" value="P:proteolysis"/>
    <property type="evidence" value="ECO:0007669"/>
    <property type="project" value="UniProtKB-KW"/>
</dbReference>
<dbReference type="SUPFAM" id="SSF53098">
    <property type="entry name" value="Ribonuclease H-like"/>
    <property type="match status" value="2"/>
</dbReference>
<evidence type="ECO:0000259" key="13">
    <source>
        <dbReference type="PROSITE" id="PS50158"/>
    </source>
</evidence>
<dbReference type="EMBL" id="BKCJ010005682">
    <property type="protein sequence ID" value="GEU68077.1"/>
    <property type="molecule type" value="Genomic_DNA"/>
</dbReference>
<feature type="domain" description="CCHC-type" evidence="13">
    <location>
        <begin position="1212"/>
        <end position="1227"/>
    </location>
</feature>
<dbReference type="GO" id="GO:0008270">
    <property type="term" value="F:zinc ion binding"/>
    <property type="evidence" value="ECO:0007669"/>
    <property type="project" value="UniProtKB-KW"/>
</dbReference>
<dbReference type="Gene3D" id="1.10.340.70">
    <property type="match status" value="1"/>
</dbReference>
<protein>
    <submittedName>
        <fullName evidence="15">Putative reverse transcriptase domain-containing protein</fullName>
    </submittedName>
</protein>
<evidence type="ECO:0000256" key="6">
    <source>
        <dbReference type="ARBA" id="ARBA00022908"/>
    </source>
</evidence>
<keyword evidence="8" id="KW-0548">Nucleotidyltransferase</keyword>
<proteinExistence type="predicted"/>
<dbReference type="InterPro" id="IPR043128">
    <property type="entry name" value="Rev_trsase/Diguanyl_cyclase"/>
</dbReference>
<dbReference type="Gene3D" id="3.30.70.270">
    <property type="match status" value="1"/>
</dbReference>
<evidence type="ECO:0000256" key="4">
    <source>
        <dbReference type="ARBA" id="ARBA00022801"/>
    </source>
</evidence>
<dbReference type="GO" id="GO:0003964">
    <property type="term" value="F:RNA-directed DNA polymerase activity"/>
    <property type="evidence" value="ECO:0007669"/>
    <property type="project" value="UniProtKB-KW"/>
</dbReference>
<dbReference type="SUPFAM" id="SSF57756">
    <property type="entry name" value="Retrovirus zinc finger-like domains"/>
    <property type="match status" value="1"/>
</dbReference>
<dbReference type="SMART" id="SM00343">
    <property type="entry name" value="ZnF_C2HC"/>
    <property type="match status" value="1"/>
</dbReference>
<dbReference type="GO" id="GO:0015074">
    <property type="term" value="P:DNA integration"/>
    <property type="evidence" value="ECO:0007669"/>
    <property type="project" value="UniProtKB-KW"/>
</dbReference>
<evidence type="ECO:0000256" key="3">
    <source>
        <dbReference type="ARBA" id="ARBA00022750"/>
    </source>
</evidence>
<dbReference type="InterPro" id="IPR041577">
    <property type="entry name" value="RT_RNaseH_2"/>
</dbReference>
<evidence type="ECO:0000256" key="8">
    <source>
        <dbReference type="ARBA" id="ARBA00022932"/>
    </source>
</evidence>
<evidence type="ECO:0000256" key="11">
    <source>
        <dbReference type="PROSITE-ProRule" id="PRU00047"/>
    </source>
</evidence>
<dbReference type="Pfam" id="PF24626">
    <property type="entry name" value="SH3_Tf2-1"/>
    <property type="match status" value="1"/>
</dbReference>
<dbReference type="InterPro" id="IPR012337">
    <property type="entry name" value="RNaseH-like_sf"/>
</dbReference>
<keyword evidence="4" id="KW-0378">Hydrolase</keyword>
<keyword evidence="1" id="KW-0645">Protease</keyword>
<feature type="region of interest" description="Disordered" evidence="12">
    <location>
        <begin position="1164"/>
        <end position="1211"/>
    </location>
</feature>
<accession>A0A6L2M4F6</accession>
<evidence type="ECO:0000259" key="14">
    <source>
        <dbReference type="PROSITE" id="PS50994"/>
    </source>
</evidence>
<feature type="compositionally biased region" description="Basic and acidic residues" evidence="12">
    <location>
        <begin position="1201"/>
        <end position="1211"/>
    </location>
</feature>
<gene>
    <name evidence="15" type="ORF">Tci_040055</name>
</gene>
<dbReference type="CDD" id="cd01647">
    <property type="entry name" value="RT_LTR"/>
    <property type="match status" value="1"/>
</dbReference>
<keyword evidence="11" id="KW-0862">Zinc</keyword>
<dbReference type="InterPro" id="IPR043502">
    <property type="entry name" value="DNA/RNA_pol_sf"/>
</dbReference>
<dbReference type="Pfam" id="PF17921">
    <property type="entry name" value="Integrase_H2C2"/>
    <property type="match status" value="1"/>
</dbReference>
<comment type="caution">
    <text evidence="15">The sequence shown here is derived from an EMBL/GenBank/DDBJ whole genome shotgun (WGS) entry which is preliminary data.</text>
</comment>
<dbReference type="PANTHER" id="PTHR37984:SF15">
    <property type="entry name" value="INTEGRASE CATALYTIC DOMAIN-CONTAINING PROTEIN"/>
    <property type="match status" value="1"/>
</dbReference>
<dbReference type="GO" id="GO:0003887">
    <property type="term" value="F:DNA-directed DNA polymerase activity"/>
    <property type="evidence" value="ECO:0007669"/>
    <property type="project" value="UniProtKB-KW"/>
</dbReference>
<keyword evidence="7 15" id="KW-0695">RNA-directed DNA polymerase</keyword>
<evidence type="ECO:0000256" key="5">
    <source>
        <dbReference type="ARBA" id="ARBA00022842"/>
    </source>
</evidence>
<dbReference type="Gene3D" id="3.30.420.10">
    <property type="entry name" value="Ribonuclease H-like superfamily/Ribonuclease H"/>
    <property type="match status" value="2"/>
</dbReference>
<keyword evidence="2" id="KW-0479">Metal-binding</keyword>
<keyword evidence="8" id="KW-0808">Transferase</keyword>
<evidence type="ECO:0000256" key="10">
    <source>
        <dbReference type="ARBA" id="ARBA00023172"/>
    </source>
</evidence>
<reference evidence="15" key="1">
    <citation type="journal article" date="2019" name="Sci. Rep.">
        <title>Draft genome of Tanacetum cinerariifolium, the natural source of mosquito coil.</title>
        <authorList>
            <person name="Yamashiro T."/>
            <person name="Shiraishi A."/>
            <person name="Satake H."/>
            <person name="Nakayama K."/>
        </authorList>
    </citation>
    <scope>NUCLEOTIDE SEQUENCE</scope>
</reference>
<dbReference type="SUPFAM" id="SSF56672">
    <property type="entry name" value="DNA/RNA polymerases"/>
    <property type="match status" value="1"/>
</dbReference>
<dbReference type="Pfam" id="PF17919">
    <property type="entry name" value="RT_RNaseH_2"/>
    <property type="match status" value="1"/>
</dbReference>
<dbReference type="InterPro" id="IPR025724">
    <property type="entry name" value="GAG-pre-integrase_dom"/>
</dbReference>
<organism evidence="15">
    <name type="scientific">Tanacetum cinerariifolium</name>
    <name type="common">Dalmatian daisy</name>
    <name type="synonym">Chrysanthemum cinerariifolium</name>
    <dbReference type="NCBI Taxonomy" id="118510"/>
    <lineage>
        <taxon>Eukaryota</taxon>
        <taxon>Viridiplantae</taxon>
        <taxon>Streptophyta</taxon>
        <taxon>Embryophyta</taxon>
        <taxon>Tracheophyta</taxon>
        <taxon>Spermatophyta</taxon>
        <taxon>Magnoliopsida</taxon>
        <taxon>eudicotyledons</taxon>
        <taxon>Gunneridae</taxon>
        <taxon>Pentapetalae</taxon>
        <taxon>asterids</taxon>
        <taxon>campanulids</taxon>
        <taxon>Asterales</taxon>
        <taxon>Asteraceae</taxon>
        <taxon>Asteroideae</taxon>
        <taxon>Anthemideae</taxon>
        <taxon>Anthemidinae</taxon>
        <taxon>Tanacetum</taxon>
    </lineage>
</organism>
<name>A0A6L2M4F6_TANCI</name>
<dbReference type="PROSITE" id="PS50158">
    <property type="entry name" value="ZF_CCHC"/>
    <property type="match status" value="1"/>
</dbReference>